<feature type="non-terminal residue" evidence="1">
    <location>
        <position position="1"/>
    </location>
</feature>
<dbReference type="EMBL" id="CAJNNV010024930">
    <property type="protein sequence ID" value="CAE8611136.1"/>
    <property type="molecule type" value="Genomic_DNA"/>
</dbReference>
<dbReference type="OrthoDB" id="410397at2759"/>
<reference evidence="1" key="1">
    <citation type="submission" date="2021-02" db="EMBL/GenBank/DDBJ databases">
        <authorList>
            <person name="Dougan E. K."/>
            <person name="Rhodes N."/>
            <person name="Thang M."/>
            <person name="Chan C."/>
        </authorList>
    </citation>
    <scope>NUCLEOTIDE SEQUENCE</scope>
</reference>
<evidence type="ECO:0000313" key="1">
    <source>
        <dbReference type="EMBL" id="CAE8611136.1"/>
    </source>
</evidence>
<name>A0A813FL85_POLGL</name>
<comment type="caution">
    <text evidence="1">The sequence shown here is derived from an EMBL/GenBank/DDBJ whole genome shotgun (WGS) entry which is preliminary data.</text>
</comment>
<sequence>QGQRLPGSTSCRLQSVRLAAAVLAAVSFELPRAVAKFVLPSSHVDEENASFYVFRDDIVLFPISYSIPKENIKSILPEKTAFAINDSTRSGHMFKRYQFGPLQEEEYHQNLQRHRFGDTRRKGGYDCLRHYELLANGVVPIIAGLEMMPQSILTTLPRKLLMEAKHLFALPWWGTQDGPGECPAAGPGAYEALASELLQVTANELSTESAAKYVLSTMDIALERSKVLFLPCSPWDNFPSYLTASVFHGLVSLLGDQVIDVPEYEYAYELESGGDQDAEASLRSNIWGQGFTLGFKLKRRPHLDRANISARIRANEFDLIVFARMSPYEPCNFWGEFGGLKEAVPEYWPDVMASYPRERVALLYGDDSGLDDAVMRTHLSRFGALSRGFGYVFQREMLPFVEEGPDGQTLRPVDGRLVQPGCFNREWLDFFERWWGNPGTGEIGGLRACAAWGHCGSEEVDGFMDSDPFFRQWPPEDPSVLKHFCSAGCSLKAAVLVQRHGPDGCQDDELCKGLCDFSLRLYSRGLMDIPPELFFDEFGVTPHEVIYVLSQGCGGGKVALQPAAARHSRDVIFVADGPALTPSAGPLAGEWQARYFTTQGFSVHLVGTNLVEDEVPPRLWTAYDHGRLQLRNLPKTTSTSVDFEGLPCDWLKLDGAAPLLVHFDLSRGGRASEVARCLLRGERSQRPQFVSMQLPLVSSISSASSAASTASSAAWQAIATLLAAGYRGFKVSRLASSNSSGLGLGSPFGELAVDARSGLRWRSSEEVLAAALPPGAQIHATL</sequence>
<keyword evidence="2" id="KW-1185">Reference proteome</keyword>
<evidence type="ECO:0000313" key="2">
    <source>
        <dbReference type="Proteomes" id="UP000654075"/>
    </source>
</evidence>
<protein>
    <submittedName>
        <fullName evidence="1">Uncharacterized protein</fullName>
    </submittedName>
</protein>
<gene>
    <name evidence="1" type="ORF">PGLA1383_LOCUS28944</name>
</gene>
<proteinExistence type="predicted"/>
<dbReference type="Proteomes" id="UP000654075">
    <property type="component" value="Unassembled WGS sequence"/>
</dbReference>
<accession>A0A813FL85</accession>
<organism evidence="1 2">
    <name type="scientific">Polarella glacialis</name>
    <name type="common">Dinoflagellate</name>
    <dbReference type="NCBI Taxonomy" id="89957"/>
    <lineage>
        <taxon>Eukaryota</taxon>
        <taxon>Sar</taxon>
        <taxon>Alveolata</taxon>
        <taxon>Dinophyceae</taxon>
        <taxon>Suessiales</taxon>
        <taxon>Suessiaceae</taxon>
        <taxon>Polarella</taxon>
    </lineage>
</organism>
<dbReference type="AlphaFoldDB" id="A0A813FL85"/>